<dbReference type="EMBL" id="JAINDJ010000002">
    <property type="protein sequence ID" value="KAG9456202.1"/>
    <property type="molecule type" value="Genomic_DNA"/>
</dbReference>
<dbReference type="AlphaFoldDB" id="A0AAV7F514"/>
<comment type="caution">
    <text evidence="2">The sequence shown here is derived from an EMBL/GenBank/DDBJ whole genome shotgun (WGS) entry which is preliminary data.</text>
</comment>
<dbReference type="PANTHER" id="PTHR35546:SF130">
    <property type="entry name" value="EXPRESSED PROTEIN"/>
    <property type="match status" value="1"/>
</dbReference>
<accession>A0AAV7F514</accession>
<organism evidence="2 3">
    <name type="scientific">Aristolochia fimbriata</name>
    <name type="common">White veined hardy Dutchman's pipe vine</name>
    <dbReference type="NCBI Taxonomy" id="158543"/>
    <lineage>
        <taxon>Eukaryota</taxon>
        <taxon>Viridiplantae</taxon>
        <taxon>Streptophyta</taxon>
        <taxon>Embryophyta</taxon>
        <taxon>Tracheophyta</taxon>
        <taxon>Spermatophyta</taxon>
        <taxon>Magnoliopsida</taxon>
        <taxon>Magnoliidae</taxon>
        <taxon>Piperales</taxon>
        <taxon>Aristolochiaceae</taxon>
        <taxon>Aristolochia</taxon>
    </lineage>
</organism>
<evidence type="ECO:0000256" key="1">
    <source>
        <dbReference type="SAM" id="MobiDB-lite"/>
    </source>
</evidence>
<name>A0AAV7F514_ARIFI</name>
<gene>
    <name evidence="2" type="ORF">H6P81_000710</name>
</gene>
<dbReference type="InterPro" id="IPR055290">
    <property type="entry name" value="At3g26010-like"/>
</dbReference>
<protein>
    <submittedName>
        <fullName evidence="2">Uncharacterized protein</fullName>
    </submittedName>
</protein>
<dbReference type="PANTHER" id="PTHR35546">
    <property type="entry name" value="F-BOX PROTEIN INTERACTION DOMAIN PROTEIN-RELATED"/>
    <property type="match status" value="1"/>
</dbReference>
<proteinExistence type="predicted"/>
<keyword evidence="3" id="KW-1185">Reference proteome</keyword>
<sequence length="438" mass="49910">MVPDLRSFPQSQKHHSQKDGNGGGDTDAVLRLVFADRWERRLGGNSLAGRDTEGLHSGLSPDVMTHPDSNSRLVESPNLIRWRDIIERSAYLFPGWMNDHVFMVAHRFEKDEWPRFYRLDFNGSKGGGSAGSLIYDHYIESLLPITGCLYRSATYFNGVVFYAKVLIQDGFRYDISYDIYNPLSRCKSTVRPITPFLHGDPVLLGYAPSTHPTFHDRNDPFKFVVFHGLMRYGRYRAMVSIFDSGRTKTDDTWETEQVIYSDDRVFYHLPLVSASSSYPSCFYLRGMLHWIQISCILVFCLDTHTLGLIELPVQSGILPGGGCLWESEGRLHYCQIYPSHDIGLCIWVLDEHPGAVLKGSIQASDWRKIFGLSQQKFNSMLTEAGRRPFTSTTRVCAFDERLLMIHLETPQGPLCYDMYQKKLIAPLLPSDDSPIILL</sequence>
<feature type="region of interest" description="Disordered" evidence="1">
    <location>
        <begin position="1"/>
        <end position="26"/>
    </location>
</feature>
<evidence type="ECO:0000313" key="3">
    <source>
        <dbReference type="Proteomes" id="UP000825729"/>
    </source>
</evidence>
<evidence type="ECO:0000313" key="2">
    <source>
        <dbReference type="EMBL" id="KAG9456202.1"/>
    </source>
</evidence>
<reference evidence="2 3" key="1">
    <citation type="submission" date="2021-07" db="EMBL/GenBank/DDBJ databases">
        <title>The Aristolochia fimbriata genome: insights into angiosperm evolution, floral development and chemical biosynthesis.</title>
        <authorList>
            <person name="Jiao Y."/>
        </authorList>
    </citation>
    <scope>NUCLEOTIDE SEQUENCE [LARGE SCALE GENOMIC DNA]</scope>
    <source>
        <strain evidence="2">IBCAS-2021</strain>
        <tissue evidence="2">Leaf</tissue>
    </source>
</reference>
<feature type="region of interest" description="Disordered" evidence="1">
    <location>
        <begin position="49"/>
        <end position="70"/>
    </location>
</feature>
<dbReference type="Proteomes" id="UP000825729">
    <property type="component" value="Unassembled WGS sequence"/>
</dbReference>